<keyword evidence="2" id="KW-0472">Membrane</keyword>
<evidence type="ECO:0000313" key="3">
    <source>
        <dbReference type="EMBL" id="CAB4627900.1"/>
    </source>
</evidence>
<evidence type="ECO:0000256" key="2">
    <source>
        <dbReference type="SAM" id="Phobius"/>
    </source>
</evidence>
<gene>
    <name evidence="3" type="ORF">UFOPK1908_01292</name>
</gene>
<proteinExistence type="predicted"/>
<sequence>MPQHQSHARRWIILLVVVVIVAAGAVLSSVLGNAASPVGKPTASPRPSATTPTVKPIVKPQRTLLIQVRDDDRRVIYSGLIATSFGTTHGARMQLPAGLLVPIPAWVPLRLTGDANDTLQSQHAIEELLGVDVDISLVFDRLALSGLYDATLVPLIAQEAKASSDINQWIIKALINMPPKAADAGQVVLSLGHMARSSASNIDLVDLMLAIRSDARAKKLTSVTLPTDQVRATGTAVAIPSATNAVMRKYFSRTLLTPGQAASPRIVLTAAGASATQLATATSALIEAGMTVIPGEPIAARKTSAIQVPDSTVSSLIGKKVATVLGMFPEEVRRVKGYVVDAEVLLGSDAAQL</sequence>
<organism evidence="3">
    <name type="scientific">freshwater metagenome</name>
    <dbReference type="NCBI Taxonomy" id="449393"/>
    <lineage>
        <taxon>unclassified sequences</taxon>
        <taxon>metagenomes</taxon>
        <taxon>ecological metagenomes</taxon>
    </lineage>
</organism>
<feature type="region of interest" description="Disordered" evidence="1">
    <location>
        <begin position="34"/>
        <end position="54"/>
    </location>
</feature>
<keyword evidence="2" id="KW-0812">Transmembrane</keyword>
<feature type="compositionally biased region" description="Low complexity" evidence="1">
    <location>
        <begin position="41"/>
        <end position="53"/>
    </location>
</feature>
<evidence type="ECO:0000256" key="1">
    <source>
        <dbReference type="SAM" id="MobiDB-lite"/>
    </source>
</evidence>
<feature type="transmembrane region" description="Helical" evidence="2">
    <location>
        <begin position="12"/>
        <end position="31"/>
    </location>
</feature>
<name>A0A6J6ITI7_9ZZZZ</name>
<protein>
    <submittedName>
        <fullName evidence="3">Unannotated protein</fullName>
    </submittedName>
</protein>
<accession>A0A6J6ITI7</accession>
<dbReference type="EMBL" id="CAEZVB010000078">
    <property type="protein sequence ID" value="CAB4627900.1"/>
    <property type="molecule type" value="Genomic_DNA"/>
</dbReference>
<reference evidence="3" key="1">
    <citation type="submission" date="2020-05" db="EMBL/GenBank/DDBJ databases">
        <authorList>
            <person name="Chiriac C."/>
            <person name="Salcher M."/>
            <person name="Ghai R."/>
            <person name="Kavagutti S V."/>
        </authorList>
    </citation>
    <scope>NUCLEOTIDE SEQUENCE</scope>
</reference>
<dbReference type="AlphaFoldDB" id="A0A6J6ITI7"/>
<keyword evidence="2" id="KW-1133">Transmembrane helix</keyword>